<evidence type="ECO:0000256" key="2">
    <source>
        <dbReference type="SAM" id="SignalP"/>
    </source>
</evidence>
<reference evidence="4" key="1">
    <citation type="submission" date="2023-05" db="EMBL/GenBank/DDBJ databases">
        <authorList>
            <person name="Zhang X."/>
        </authorList>
    </citation>
    <scope>NUCLEOTIDE SEQUENCE</scope>
    <source>
        <strain evidence="4">BD1B2-1</strain>
    </source>
</reference>
<organism evidence="4 5">
    <name type="scientific">Xanthocytophaga agilis</name>
    <dbReference type="NCBI Taxonomy" id="3048010"/>
    <lineage>
        <taxon>Bacteria</taxon>
        <taxon>Pseudomonadati</taxon>
        <taxon>Bacteroidota</taxon>
        <taxon>Cytophagia</taxon>
        <taxon>Cytophagales</taxon>
        <taxon>Rhodocytophagaceae</taxon>
        <taxon>Xanthocytophaga</taxon>
    </lineage>
</organism>
<evidence type="ECO:0000259" key="3">
    <source>
        <dbReference type="Pfam" id="PF10342"/>
    </source>
</evidence>
<feature type="chain" id="PRO_5042237894" evidence="2">
    <location>
        <begin position="23"/>
        <end position="247"/>
    </location>
</feature>
<gene>
    <name evidence="4" type="ORF">QNI22_23990</name>
</gene>
<dbReference type="AlphaFoldDB" id="A0AAE3UFW8"/>
<dbReference type="Proteomes" id="UP001232063">
    <property type="component" value="Unassembled WGS sequence"/>
</dbReference>
<keyword evidence="5" id="KW-1185">Reference proteome</keyword>
<dbReference type="RefSeq" id="WP_314514374.1">
    <property type="nucleotide sequence ID" value="NZ_JASJOU010000009.1"/>
</dbReference>
<feature type="signal peptide" evidence="2">
    <location>
        <begin position="1"/>
        <end position="22"/>
    </location>
</feature>
<evidence type="ECO:0000313" key="5">
    <source>
        <dbReference type="Proteomes" id="UP001232063"/>
    </source>
</evidence>
<feature type="domain" description="Yeast cell wall synthesis Kre9/Knh1-like N-terminal" evidence="3">
    <location>
        <begin position="118"/>
        <end position="202"/>
    </location>
</feature>
<sequence length="247" mass="27815">MRKLYFLSYFLTFFLVGLSASAQTVSNIRAESIGNLVIILYDLAGSINGQLYRVSVYSSKNDMQEALLYVRGDVGENIAPGKNKRIEWGAKKEIGNFDGTLNFKIEAVLTFSPIVLKTPSKETIARRGRNYEITWAGGVEKENLQLELWKDSTLRFIITRTPNEGKYTWEIPIDLLPDDVYKIRLMSVNAPTNFRFSEPFEIRRKIPLAYKLAPAGVLAGVGIYLLLQKPAELPPIDKPDGPPDDPK</sequence>
<evidence type="ECO:0000256" key="1">
    <source>
        <dbReference type="ARBA" id="ARBA00022729"/>
    </source>
</evidence>
<comment type="caution">
    <text evidence="4">The sequence shown here is derived from an EMBL/GenBank/DDBJ whole genome shotgun (WGS) entry which is preliminary data.</text>
</comment>
<evidence type="ECO:0000313" key="4">
    <source>
        <dbReference type="EMBL" id="MDJ1503745.1"/>
    </source>
</evidence>
<keyword evidence="1 2" id="KW-0732">Signal</keyword>
<protein>
    <submittedName>
        <fullName evidence="4">Ser-Thr-rich GPI-anchored membrane family protein</fullName>
    </submittedName>
</protein>
<dbReference type="EMBL" id="JASJOU010000009">
    <property type="protein sequence ID" value="MDJ1503745.1"/>
    <property type="molecule type" value="Genomic_DNA"/>
</dbReference>
<proteinExistence type="predicted"/>
<dbReference type="Pfam" id="PF10342">
    <property type="entry name" value="Kre9_KNH"/>
    <property type="match status" value="1"/>
</dbReference>
<name>A0AAE3UFW8_9BACT</name>
<dbReference type="InterPro" id="IPR018466">
    <property type="entry name" value="Kre9/Knh1-like_N"/>
</dbReference>
<accession>A0AAE3UFW8</accession>